<organism evidence="12 14">
    <name type="scientific">Methanobrevibacter olleyae</name>
    <dbReference type="NCBI Taxonomy" id="294671"/>
    <lineage>
        <taxon>Archaea</taxon>
        <taxon>Methanobacteriati</taxon>
        <taxon>Methanobacteriota</taxon>
        <taxon>Methanomada group</taxon>
        <taxon>Methanobacteria</taxon>
        <taxon>Methanobacteriales</taxon>
        <taxon>Methanobacteriaceae</taxon>
        <taxon>Methanobrevibacter</taxon>
    </lineage>
</organism>
<evidence type="ECO:0000259" key="10">
    <source>
        <dbReference type="Pfam" id="PF00056"/>
    </source>
</evidence>
<sequence length="318" mass="34749">MVKVCVIGSTGVIGKNVTFKLAKADTVSEVVLFSRPESLDKAKGQSYDMYDALAAEDIDCLLTPSCNYEDLEGSDIVLITAGAPRQKGMNRRDLAFINAKIVSQYAKQIAKYAPDAVILVTTNPVDVMTTIAYDASGFSRRKVIGVGNHLDSLRLKNYFAKCLNINSSEIHTRVIGEHGDNMVPLLSSTTIGGIPLKYFIKEVELDIKDIIKTLKNAGNTIISKKGATEYGPAYAISNLIKTIITNTHKILTVSLYLDGEIANVKGVSLGVPAVLYKNGIAMIVPIHMNDYETKKFLKAAEDIQELTEEVRKSLKEDN</sequence>
<evidence type="ECO:0000256" key="7">
    <source>
        <dbReference type="PIRSR" id="PIRSR000102-2"/>
    </source>
</evidence>
<evidence type="ECO:0000256" key="8">
    <source>
        <dbReference type="PIRSR" id="PIRSR000102-3"/>
    </source>
</evidence>
<dbReference type="EMBL" id="CP014265">
    <property type="protein sequence ID" value="AMK15206.1"/>
    <property type="molecule type" value="Genomic_DNA"/>
</dbReference>
<evidence type="ECO:0000259" key="11">
    <source>
        <dbReference type="Pfam" id="PF02866"/>
    </source>
</evidence>
<comment type="similarity">
    <text evidence="1 9">Belongs to the LDH/MDH superfamily.</text>
</comment>
<dbReference type="NCBIfam" id="NF004863">
    <property type="entry name" value="PRK06223.1"/>
    <property type="match status" value="1"/>
</dbReference>
<accession>A0A126QZG8</accession>
<keyword evidence="3" id="KW-0521">NADP</keyword>
<evidence type="ECO:0000256" key="9">
    <source>
        <dbReference type="RuleBase" id="RU003369"/>
    </source>
</evidence>
<feature type="binding site" evidence="7">
    <location>
        <position position="154"/>
    </location>
    <ligand>
        <name>substrate</name>
    </ligand>
</feature>
<dbReference type="PANTHER" id="PTHR43128:SF16">
    <property type="entry name" value="L-LACTATE DEHYDROGENASE"/>
    <property type="match status" value="1"/>
</dbReference>
<feature type="binding site" evidence="7">
    <location>
        <position position="123"/>
    </location>
    <ligand>
        <name>substrate</name>
    </ligand>
</feature>
<keyword evidence="14" id="KW-1185">Reference proteome</keyword>
<feature type="domain" description="Lactate/malate dehydrogenase N-terminal" evidence="10">
    <location>
        <begin position="2"/>
        <end position="145"/>
    </location>
</feature>
<feature type="binding site" evidence="7">
    <location>
        <position position="85"/>
    </location>
    <ligand>
        <name>substrate</name>
    </ligand>
</feature>
<evidence type="ECO:0000313" key="13">
    <source>
        <dbReference type="EMBL" id="SFL79317.1"/>
    </source>
</evidence>
<dbReference type="GO" id="GO:0006089">
    <property type="term" value="P:lactate metabolic process"/>
    <property type="evidence" value="ECO:0007669"/>
    <property type="project" value="TreeGrafter"/>
</dbReference>
<gene>
    <name evidence="13" type="ORF">SAMN02910297_01767</name>
    <name evidence="12" type="ORF">YLM1_0649</name>
</gene>
<dbReference type="SUPFAM" id="SSF56327">
    <property type="entry name" value="LDH C-terminal domain-like"/>
    <property type="match status" value="1"/>
</dbReference>
<evidence type="ECO:0000256" key="5">
    <source>
        <dbReference type="ARBA" id="ARBA00023027"/>
    </source>
</evidence>
<keyword evidence="5 8" id="KW-0520">NAD</keyword>
<evidence type="ECO:0000256" key="3">
    <source>
        <dbReference type="ARBA" id="ARBA00022857"/>
    </source>
</evidence>
<dbReference type="PIRSF" id="PIRSF000102">
    <property type="entry name" value="Lac_mal_DH"/>
    <property type="match status" value="1"/>
</dbReference>
<dbReference type="Pfam" id="PF02866">
    <property type="entry name" value="Ldh_1_C"/>
    <property type="match status" value="1"/>
</dbReference>
<dbReference type="STRING" id="294671.YLM1_0649"/>
<name>A0A126QZG8_METOL</name>
<reference evidence="13" key="4">
    <citation type="submission" date="2016-10" db="EMBL/GenBank/DDBJ databases">
        <authorList>
            <person name="de Groot N.N."/>
        </authorList>
    </citation>
    <scope>NUCLEOTIDE SEQUENCE [LARGE SCALE GENOMIC DNA]</scope>
    <source>
        <strain evidence="13">DSM 16632</strain>
    </source>
</reference>
<dbReference type="InterPro" id="IPR015955">
    <property type="entry name" value="Lactate_DH/Glyco_Ohase_4_C"/>
</dbReference>
<dbReference type="Gene3D" id="3.90.110.10">
    <property type="entry name" value="Lactate dehydrogenase/glycoside hydrolase, family 4, C-terminal"/>
    <property type="match status" value="1"/>
</dbReference>
<dbReference type="RefSeq" id="WP_067146247.1">
    <property type="nucleotide sequence ID" value="NZ_CP014265.1"/>
</dbReference>
<evidence type="ECO:0000313" key="12">
    <source>
        <dbReference type="EMBL" id="AMK15206.1"/>
    </source>
</evidence>
<dbReference type="PANTHER" id="PTHR43128">
    <property type="entry name" value="L-2-HYDROXYCARBOXYLATE DEHYDROGENASE (NAD(P)(+))"/>
    <property type="match status" value="1"/>
</dbReference>
<dbReference type="Gene3D" id="3.40.50.720">
    <property type="entry name" value="NAD(P)-binding Rossmann-like Domain"/>
    <property type="match status" value="1"/>
</dbReference>
<protein>
    <submittedName>
        <fullName evidence="12 13">Malate dehydrogenase</fullName>
    </submittedName>
</protein>
<dbReference type="InterPro" id="IPR022383">
    <property type="entry name" value="Lactate/malate_DH_C"/>
</dbReference>
<feature type="binding site" evidence="8">
    <location>
        <begin position="8"/>
        <end position="14"/>
    </location>
    <ligand>
        <name>NAD(+)</name>
        <dbReference type="ChEBI" id="CHEBI:57540"/>
    </ligand>
</feature>
<evidence type="ECO:0000256" key="2">
    <source>
        <dbReference type="ARBA" id="ARBA00022532"/>
    </source>
</evidence>
<feature type="binding site" evidence="7">
    <location>
        <position position="91"/>
    </location>
    <ligand>
        <name>substrate</name>
    </ligand>
</feature>
<dbReference type="InterPro" id="IPR036291">
    <property type="entry name" value="NAD(P)-bd_dom_sf"/>
</dbReference>
<dbReference type="Pfam" id="PF00056">
    <property type="entry name" value="Ldh_1_N"/>
    <property type="match status" value="1"/>
</dbReference>
<dbReference type="PATRIC" id="fig|294671.3.peg.675"/>
<dbReference type="Proteomes" id="UP000066376">
    <property type="component" value="Chromosome"/>
</dbReference>
<feature type="binding site" evidence="8">
    <location>
        <position position="98"/>
    </location>
    <ligand>
        <name>NAD(+)</name>
        <dbReference type="ChEBI" id="CHEBI:57540"/>
    </ligand>
</feature>
<dbReference type="GO" id="GO:0004459">
    <property type="term" value="F:L-lactate dehydrogenase (NAD+) activity"/>
    <property type="evidence" value="ECO:0007669"/>
    <property type="project" value="TreeGrafter"/>
</dbReference>
<keyword evidence="4 9" id="KW-0560">Oxidoreductase</keyword>
<dbReference type="Proteomes" id="UP000183442">
    <property type="component" value="Unassembled WGS sequence"/>
</dbReference>
<reference evidence="15" key="3">
    <citation type="submission" date="2016-10" db="EMBL/GenBank/DDBJ databases">
        <authorList>
            <person name="Varghese N."/>
        </authorList>
    </citation>
    <scope>NUCLEOTIDE SEQUENCE [LARGE SCALE GENOMIC DNA]</scope>
    <source>
        <strain evidence="15">DSM 16632</strain>
    </source>
</reference>
<evidence type="ECO:0000256" key="6">
    <source>
        <dbReference type="PIRSR" id="PIRSR000102-1"/>
    </source>
</evidence>
<evidence type="ECO:0000313" key="15">
    <source>
        <dbReference type="Proteomes" id="UP000183442"/>
    </source>
</evidence>
<evidence type="ECO:0000256" key="4">
    <source>
        <dbReference type="ARBA" id="ARBA00023002"/>
    </source>
</evidence>
<dbReference type="GO" id="GO:0006099">
    <property type="term" value="P:tricarboxylic acid cycle"/>
    <property type="evidence" value="ECO:0007669"/>
    <property type="project" value="UniProtKB-KW"/>
</dbReference>
<dbReference type="GeneID" id="28488945"/>
<dbReference type="SUPFAM" id="SSF51735">
    <property type="entry name" value="NAD(P)-binding Rossmann-fold domains"/>
    <property type="match status" value="1"/>
</dbReference>
<feature type="domain" description="Lactate/malate dehydrogenase C-terminal" evidence="11">
    <location>
        <begin position="149"/>
        <end position="310"/>
    </location>
</feature>
<dbReference type="InterPro" id="IPR001236">
    <property type="entry name" value="Lactate/malate_DH_N"/>
</dbReference>
<reference evidence="14" key="2">
    <citation type="submission" date="2016-02" db="EMBL/GenBank/DDBJ databases">
        <title>The draft genome sequence of the rumen methanogen Methanobrevibacter olleyae YLM1.</title>
        <authorList>
            <consortium name="New Zealand Agricultural Greenhouse Gas Research Centre/Pastoral Greenhouse Gas Research Consortium"/>
            <person name="Kelly W.J."/>
            <person name="Li D."/>
            <person name="Lambie S.C."/>
            <person name="Attwood G.T."/>
            <person name="Altermann E."/>
            <person name="Leahy S.C."/>
        </authorList>
    </citation>
    <scope>NUCLEOTIDE SEQUENCE [LARGE SCALE GENOMIC DNA]</scope>
    <source>
        <strain evidence="14">YLM1</strain>
    </source>
</reference>
<keyword evidence="2" id="KW-0816">Tricarboxylic acid cycle</keyword>
<feature type="active site" description="Proton acceptor" evidence="6">
    <location>
        <position position="178"/>
    </location>
</feature>
<proteinExistence type="inferred from homology"/>
<dbReference type="AlphaFoldDB" id="A0A126QZG8"/>
<evidence type="ECO:0000256" key="1">
    <source>
        <dbReference type="ARBA" id="ARBA00008104"/>
    </source>
</evidence>
<dbReference type="KEGG" id="mol:YLM1_0649"/>
<reference evidence="12 14" key="1">
    <citation type="journal article" date="2016" name="Genome Announc.">
        <title>Draft Genome Sequence of the Rumen Methanogen Methanobrevibacter olleyae YLM1.</title>
        <authorList>
            <person name="Kelly W.J."/>
            <person name="Li D."/>
            <person name="Lambie S.C."/>
            <person name="Cox F."/>
            <person name="Attwood G.T."/>
            <person name="Altermann E."/>
            <person name="Leahy S.C."/>
        </authorList>
    </citation>
    <scope>NUCLEOTIDE SEQUENCE [LARGE SCALE GENOMIC DNA]</scope>
    <source>
        <strain evidence="12 14">YLM1</strain>
    </source>
</reference>
<dbReference type="InterPro" id="IPR001557">
    <property type="entry name" value="L-lactate/malate_DH"/>
</dbReference>
<dbReference type="OrthoDB" id="2596at2157"/>
<dbReference type="PRINTS" id="PR00086">
    <property type="entry name" value="LLDHDRGNASE"/>
</dbReference>
<dbReference type="EMBL" id="FOTL01000040">
    <property type="protein sequence ID" value="SFL79317.1"/>
    <property type="molecule type" value="Genomic_DNA"/>
</dbReference>
<evidence type="ECO:0000313" key="14">
    <source>
        <dbReference type="Proteomes" id="UP000066376"/>
    </source>
</evidence>